<dbReference type="CDD" id="cd05379">
    <property type="entry name" value="CAP_bacterial"/>
    <property type="match status" value="1"/>
</dbReference>
<sequence length="416" mass="41494">MTRAQGGIRAWLAAIVVAGATLFIAPTAAHASGAGTLVADINAARASAGLGRLVYDGSLSGVAQAWANHMAATDTLAHNPSTPSQIRAGWSAWGENVGFTTTGSASTLHRAFMASPGHRANILKRSFTSLGVGWATKNGHTYVAEVFAAYPGAGSSGSSSSSSKSSASKSSTSKASTSKSKASTSAGGSGASTSRTQGTSSNRAASSGAATSSARTTTPTSTPTPVHPDGLVLGDTGPKVHAMQVRLGVHGHAVRVDGVFGPVTDRAVRAFQHDARLRVDGIVGAKTHAALAKPAPKKTTPKKTTAATRAPVADEAVATPTTTTPDSAMLLALARDRAAARSETSRTPPPTALTSTAAPAAFASPVAFTEAAGSTTGTATTDAPRSETAVALAALLTLAAALAAAGAWVLRRRRAG</sequence>
<dbReference type="SUPFAM" id="SSF47090">
    <property type="entry name" value="PGBD-like"/>
    <property type="match status" value="1"/>
</dbReference>
<dbReference type="Gene3D" id="1.10.101.10">
    <property type="entry name" value="PGBD-like superfamily/PGBD"/>
    <property type="match status" value="1"/>
</dbReference>
<evidence type="ECO:0000313" key="7">
    <source>
        <dbReference type="Proteomes" id="UP000326702"/>
    </source>
</evidence>
<evidence type="ECO:0000259" key="4">
    <source>
        <dbReference type="Pfam" id="PF00188"/>
    </source>
</evidence>
<dbReference type="InterPro" id="IPR035940">
    <property type="entry name" value="CAP_sf"/>
</dbReference>
<accession>A0A5P9Q5Y0</accession>
<protein>
    <submittedName>
        <fullName evidence="6">A-agglutinin anchorage subunit</fullName>
    </submittedName>
</protein>
<evidence type="ECO:0000313" key="6">
    <source>
        <dbReference type="EMBL" id="QFU96791.1"/>
    </source>
</evidence>
<evidence type="ECO:0000256" key="1">
    <source>
        <dbReference type="SAM" id="MobiDB-lite"/>
    </source>
</evidence>
<feature type="compositionally biased region" description="Low complexity" evidence="1">
    <location>
        <begin position="156"/>
        <end position="224"/>
    </location>
</feature>
<evidence type="ECO:0000259" key="5">
    <source>
        <dbReference type="Pfam" id="PF01471"/>
    </source>
</evidence>
<organism evidence="6 7">
    <name type="scientific">Luteimicrobium xylanilyticum</name>
    <dbReference type="NCBI Taxonomy" id="1133546"/>
    <lineage>
        <taxon>Bacteria</taxon>
        <taxon>Bacillati</taxon>
        <taxon>Actinomycetota</taxon>
        <taxon>Actinomycetes</taxon>
        <taxon>Micrococcales</taxon>
        <taxon>Luteimicrobium</taxon>
    </lineage>
</organism>
<dbReference type="RefSeq" id="WP_153021830.1">
    <property type="nucleotide sequence ID" value="NZ_BAABIH010000013.1"/>
</dbReference>
<feature type="chain" id="PRO_5024830626" evidence="3">
    <location>
        <begin position="32"/>
        <end position="416"/>
    </location>
</feature>
<keyword evidence="2" id="KW-1133">Transmembrane helix</keyword>
<dbReference type="InterPro" id="IPR002477">
    <property type="entry name" value="Peptidoglycan-bd-like"/>
</dbReference>
<dbReference type="SUPFAM" id="SSF55797">
    <property type="entry name" value="PR-1-like"/>
    <property type="match status" value="1"/>
</dbReference>
<dbReference type="Proteomes" id="UP000326702">
    <property type="component" value="Chromosome"/>
</dbReference>
<keyword evidence="2" id="KW-0812">Transmembrane</keyword>
<reference evidence="6 7" key="1">
    <citation type="submission" date="2019-10" db="EMBL/GenBank/DDBJ databases">
        <title>Genome sequence of Luteimicrobium xylanilyticum HY-24.</title>
        <authorList>
            <person name="Kim D.Y."/>
            <person name="Park H.-Y."/>
        </authorList>
    </citation>
    <scope>NUCLEOTIDE SEQUENCE [LARGE SCALE GENOMIC DNA]</scope>
    <source>
        <strain evidence="6 7">HY-24</strain>
    </source>
</reference>
<keyword evidence="2" id="KW-0472">Membrane</keyword>
<evidence type="ECO:0000256" key="3">
    <source>
        <dbReference type="SAM" id="SignalP"/>
    </source>
</evidence>
<gene>
    <name evidence="6" type="ORF">KDY119_00281</name>
</gene>
<feature type="region of interest" description="Disordered" evidence="1">
    <location>
        <begin position="154"/>
        <end position="235"/>
    </location>
</feature>
<feature type="signal peptide" evidence="3">
    <location>
        <begin position="1"/>
        <end position="31"/>
    </location>
</feature>
<proteinExistence type="predicted"/>
<dbReference type="EMBL" id="CP045529">
    <property type="protein sequence ID" value="QFU96791.1"/>
    <property type="molecule type" value="Genomic_DNA"/>
</dbReference>
<keyword evidence="3" id="KW-0732">Signal</keyword>
<name>A0A5P9Q5Y0_9MICO</name>
<evidence type="ECO:0000256" key="2">
    <source>
        <dbReference type="SAM" id="Phobius"/>
    </source>
</evidence>
<dbReference type="KEGG" id="lxl:KDY119_00281"/>
<keyword evidence="7" id="KW-1185">Reference proteome</keyword>
<dbReference type="Pfam" id="PF00188">
    <property type="entry name" value="CAP"/>
    <property type="match status" value="1"/>
</dbReference>
<dbReference type="Gene3D" id="3.40.33.10">
    <property type="entry name" value="CAP"/>
    <property type="match status" value="1"/>
</dbReference>
<dbReference type="InterPro" id="IPR014044">
    <property type="entry name" value="CAP_dom"/>
</dbReference>
<feature type="transmembrane region" description="Helical" evidence="2">
    <location>
        <begin position="389"/>
        <end position="410"/>
    </location>
</feature>
<feature type="region of interest" description="Disordered" evidence="1">
    <location>
        <begin position="290"/>
        <end position="311"/>
    </location>
</feature>
<feature type="region of interest" description="Disordered" evidence="1">
    <location>
        <begin position="336"/>
        <end position="358"/>
    </location>
</feature>
<dbReference type="PANTHER" id="PTHR31157:SF1">
    <property type="entry name" value="SCP DOMAIN-CONTAINING PROTEIN"/>
    <property type="match status" value="1"/>
</dbReference>
<dbReference type="OrthoDB" id="68195at2"/>
<dbReference type="AlphaFoldDB" id="A0A5P9Q5Y0"/>
<dbReference type="Pfam" id="PF01471">
    <property type="entry name" value="PG_binding_1"/>
    <property type="match status" value="1"/>
</dbReference>
<feature type="domain" description="SCP" evidence="4">
    <location>
        <begin position="40"/>
        <end position="142"/>
    </location>
</feature>
<dbReference type="PANTHER" id="PTHR31157">
    <property type="entry name" value="SCP DOMAIN-CONTAINING PROTEIN"/>
    <property type="match status" value="1"/>
</dbReference>
<dbReference type="InterPro" id="IPR036365">
    <property type="entry name" value="PGBD-like_sf"/>
</dbReference>
<dbReference type="InterPro" id="IPR036366">
    <property type="entry name" value="PGBDSf"/>
</dbReference>
<feature type="compositionally biased region" description="Low complexity" evidence="1">
    <location>
        <begin position="302"/>
        <end position="311"/>
    </location>
</feature>
<feature type="domain" description="Peptidoglycan binding-like" evidence="5">
    <location>
        <begin position="236"/>
        <end position="291"/>
    </location>
</feature>